<evidence type="ECO:0000313" key="3">
    <source>
        <dbReference type="Proteomes" id="UP000261704"/>
    </source>
</evidence>
<keyword evidence="3" id="KW-1185">Reference proteome</keyword>
<keyword evidence="1" id="KW-0812">Transmembrane</keyword>
<dbReference type="KEGG" id="pamo:BAR1_04985"/>
<dbReference type="EMBL" id="CP032125">
    <property type="protein sequence ID" value="AXX97341.1"/>
    <property type="molecule type" value="Genomic_DNA"/>
</dbReference>
<protein>
    <submittedName>
        <fullName evidence="2">Uncharacterized protein</fullName>
    </submittedName>
</protein>
<proteinExistence type="predicted"/>
<sequence length="155" mass="17000">MRYVGVFWFFAAIGVVISLMGSKYAHSVAGIPPGVPLARLGIEGKITQILLMILPFIVAPILTGWIFHLKVQRQPISKETRSITAKIVYSTIALSILFWVGSGAWFGLLQATPLMIFIILIVPIAGVAFIFWILFPATARVFAYLTKTDSNNSSS</sequence>
<keyword evidence="1" id="KW-1133">Transmembrane helix</keyword>
<name>A0A347UER3_9RHOB</name>
<dbReference type="OrthoDB" id="9889483at2"/>
<feature type="transmembrane region" description="Helical" evidence="1">
    <location>
        <begin position="46"/>
        <end position="67"/>
    </location>
</feature>
<feature type="transmembrane region" description="Helical" evidence="1">
    <location>
        <begin position="114"/>
        <end position="135"/>
    </location>
</feature>
<dbReference type="RefSeq" id="WP_118941998.1">
    <property type="nucleotide sequence ID" value="NZ_CP032125.1"/>
</dbReference>
<evidence type="ECO:0000313" key="2">
    <source>
        <dbReference type="EMBL" id="AXX97341.1"/>
    </source>
</evidence>
<evidence type="ECO:0000256" key="1">
    <source>
        <dbReference type="SAM" id="Phobius"/>
    </source>
</evidence>
<reference evidence="2 3" key="1">
    <citation type="submission" date="2018-09" db="EMBL/GenBank/DDBJ databases">
        <title>Profundibacter amoris BAR1 gen. nov., sp. nov., a new member of the Roseobacter clade isolated at Lokis Castle Vent Field on the Arctic Mid-Oceanic Ridge.</title>
        <authorList>
            <person name="Le Moine Bauer S."/>
            <person name="Sjoeberg A.G."/>
            <person name="L'Haridon S."/>
            <person name="Stokke R."/>
            <person name="Roalkvam I."/>
            <person name="Steen I.H."/>
            <person name="Dahle H."/>
        </authorList>
    </citation>
    <scope>NUCLEOTIDE SEQUENCE [LARGE SCALE GENOMIC DNA]</scope>
    <source>
        <strain evidence="2 3">BAR1</strain>
    </source>
</reference>
<dbReference type="AlphaFoldDB" id="A0A347UER3"/>
<accession>A0A347UER3</accession>
<keyword evidence="1" id="KW-0472">Membrane</keyword>
<dbReference type="Proteomes" id="UP000261704">
    <property type="component" value="Chromosome"/>
</dbReference>
<feature type="transmembrane region" description="Helical" evidence="1">
    <location>
        <begin position="87"/>
        <end position="108"/>
    </location>
</feature>
<gene>
    <name evidence="2" type="ORF">BAR1_04985</name>
</gene>
<organism evidence="2 3">
    <name type="scientific">Profundibacter amoris</name>
    <dbReference type="NCBI Taxonomy" id="2171755"/>
    <lineage>
        <taxon>Bacteria</taxon>
        <taxon>Pseudomonadati</taxon>
        <taxon>Pseudomonadota</taxon>
        <taxon>Alphaproteobacteria</taxon>
        <taxon>Rhodobacterales</taxon>
        <taxon>Paracoccaceae</taxon>
        <taxon>Profundibacter</taxon>
    </lineage>
</organism>